<organism evidence="1 2">
    <name type="scientific">Persea americana</name>
    <name type="common">Avocado</name>
    <dbReference type="NCBI Taxonomy" id="3435"/>
    <lineage>
        <taxon>Eukaryota</taxon>
        <taxon>Viridiplantae</taxon>
        <taxon>Streptophyta</taxon>
        <taxon>Embryophyta</taxon>
        <taxon>Tracheophyta</taxon>
        <taxon>Spermatophyta</taxon>
        <taxon>Magnoliopsida</taxon>
        <taxon>Magnoliidae</taxon>
        <taxon>Laurales</taxon>
        <taxon>Lauraceae</taxon>
        <taxon>Persea</taxon>
    </lineage>
</organism>
<name>A0ACC2KJM8_PERAE</name>
<sequence>MASKASWSTGLCDCFDDCGSCCLTFWCPCIAFGRIAEIVDRGANSCTKSGATYVLLGMLTGLQIQWLFSCGYRSRLREQYQLPEKPCDDCLVHCFCGHLALCQEYRELTNRGFDMPAGWHKNVEMQTRGVTTAPAVTGGMSR</sequence>
<protein>
    <submittedName>
        <fullName evidence="1">Uncharacterized protein</fullName>
    </submittedName>
</protein>
<gene>
    <name evidence="1" type="ORF">MRB53_029757</name>
</gene>
<dbReference type="EMBL" id="CM056817">
    <property type="protein sequence ID" value="KAJ8621228.1"/>
    <property type="molecule type" value="Genomic_DNA"/>
</dbReference>
<reference evidence="1 2" key="1">
    <citation type="journal article" date="2022" name="Hortic Res">
        <title>A haplotype resolved chromosomal level avocado genome allows analysis of novel avocado genes.</title>
        <authorList>
            <person name="Nath O."/>
            <person name="Fletcher S.J."/>
            <person name="Hayward A."/>
            <person name="Shaw L.M."/>
            <person name="Masouleh A.K."/>
            <person name="Furtado A."/>
            <person name="Henry R.J."/>
            <person name="Mitter N."/>
        </authorList>
    </citation>
    <scope>NUCLEOTIDE SEQUENCE [LARGE SCALE GENOMIC DNA]</scope>
    <source>
        <strain evidence="2">cv. Hass</strain>
    </source>
</reference>
<evidence type="ECO:0000313" key="1">
    <source>
        <dbReference type="EMBL" id="KAJ8621228.1"/>
    </source>
</evidence>
<dbReference type="Proteomes" id="UP001234297">
    <property type="component" value="Chromosome 9"/>
</dbReference>
<keyword evidence="2" id="KW-1185">Reference proteome</keyword>
<accession>A0ACC2KJM8</accession>
<comment type="caution">
    <text evidence="1">The sequence shown here is derived from an EMBL/GenBank/DDBJ whole genome shotgun (WGS) entry which is preliminary data.</text>
</comment>
<proteinExistence type="predicted"/>
<evidence type="ECO:0000313" key="2">
    <source>
        <dbReference type="Proteomes" id="UP001234297"/>
    </source>
</evidence>